<accession>A0A4Q7UWD8</accession>
<comment type="caution">
    <text evidence="3">The sequence shown here is derived from an EMBL/GenBank/DDBJ whole genome shotgun (WGS) entry which is preliminary data.</text>
</comment>
<sequence length="123" mass="12970">MSSELADAGERGTLDIDQSVLRKIVEHAADQAPGTRHRSRTVAGLGVGGDAGPSAKISSGSGGLDVRLNLALSYPSPIRSTVADVRERITRDLDRLTGQQVRSLSVDVDALQGDRVPDSPRVQ</sequence>
<evidence type="ECO:0000256" key="1">
    <source>
        <dbReference type="ARBA" id="ARBA00005721"/>
    </source>
</evidence>
<dbReference type="RefSeq" id="WP_130289779.1">
    <property type="nucleotide sequence ID" value="NZ_SHKL01000001.1"/>
</dbReference>
<evidence type="ECO:0000313" key="4">
    <source>
        <dbReference type="Proteomes" id="UP000291591"/>
    </source>
</evidence>
<comment type="similarity">
    <text evidence="1">Belongs to the asp23 family.</text>
</comment>
<organism evidence="3 4">
    <name type="scientific">Pseudonocardia sediminis</name>
    <dbReference type="NCBI Taxonomy" id="1397368"/>
    <lineage>
        <taxon>Bacteria</taxon>
        <taxon>Bacillati</taxon>
        <taxon>Actinomycetota</taxon>
        <taxon>Actinomycetes</taxon>
        <taxon>Pseudonocardiales</taxon>
        <taxon>Pseudonocardiaceae</taxon>
        <taxon>Pseudonocardia</taxon>
    </lineage>
</organism>
<dbReference type="OrthoDB" id="3699309at2"/>
<proteinExistence type="inferred from homology"/>
<evidence type="ECO:0000313" key="3">
    <source>
        <dbReference type="EMBL" id="RZT85298.1"/>
    </source>
</evidence>
<dbReference type="AlphaFoldDB" id="A0A4Q7UWD8"/>
<keyword evidence="4" id="KW-1185">Reference proteome</keyword>
<dbReference type="InterPro" id="IPR005531">
    <property type="entry name" value="Asp23"/>
</dbReference>
<name>A0A4Q7UWD8_PSEST</name>
<protein>
    <submittedName>
        <fullName evidence="3">Putative alkaline shock family protein YloU</fullName>
    </submittedName>
</protein>
<evidence type="ECO:0000256" key="2">
    <source>
        <dbReference type="SAM" id="MobiDB-lite"/>
    </source>
</evidence>
<dbReference type="Proteomes" id="UP000291591">
    <property type="component" value="Unassembled WGS sequence"/>
</dbReference>
<dbReference type="EMBL" id="SHKL01000001">
    <property type="protein sequence ID" value="RZT85298.1"/>
    <property type="molecule type" value="Genomic_DNA"/>
</dbReference>
<gene>
    <name evidence="3" type="ORF">EV383_2162</name>
</gene>
<dbReference type="Pfam" id="PF03780">
    <property type="entry name" value="Asp23"/>
    <property type="match status" value="1"/>
</dbReference>
<reference evidence="3 4" key="1">
    <citation type="submission" date="2019-02" db="EMBL/GenBank/DDBJ databases">
        <title>Sequencing the genomes of 1000 actinobacteria strains.</title>
        <authorList>
            <person name="Klenk H.-P."/>
        </authorList>
    </citation>
    <scope>NUCLEOTIDE SEQUENCE [LARGE SCALE GENOMIC DNA]</scope>
    <source>
        <strain evidence="3 4">DSM 45779</strain>
    </source>
</reference>
<feature type="region of interest" description="Disordered" evidence="2">
    <location>
        <begin position="30"/>
        <end position="60"/>
    </location>
</feature>